<dbReference type="Proteomes" id="UP000028828">
    <property type="component" value="Unassembled WGS sequence"/>
</dbReference>
<dbReference type="VEuPathDB" id="ToxoDB:TGP89_227620"/>
<keyword evidence="2" id="KW-0732">Signal</keyword>
<feature type="region of interest" description="Disordered" evidence="1">
    <location>
        <begin position="41"/>
        <end position="77"/>
    </location>
</feature>
<sequence>MFAVKHCLLVVAVGALVNVSVRAAEFSGVVNQGPVDVPFSGKPLDERAVGGKGEHTPPLPDERQQEPEEPVSQRASRVAEQLFRKFLKFAENVGQHSEKAFKKAKVVAEKGFTAAKTHTVRGFKVAKEAAGRGMVTVGKKLANVESDRSTTTTQAPDSPNGLAETEVPVEPQQRAAHVPVPDFSQ</sequence>
<dbReference type="AlphaFoldDB" id="A0A086KD61"/>
<feature type="compositionally biased region" description="Basic and acidic residues" evidence="1">
    <location>
        <begin position="43"/>
        <end position="66"/>
    </location>
</feature>
<evidence type="ECO:0000313" key="4">
    <source>
        <dbReference type="Proteomes" id="UP000028828"/>
    </source>
</evidence>
<gene>
    <name evidence="3" type="ORF">TGP89_227620</name>
</gene>
<organism evidence="3 4">
    <name type="scientific">Toxoplasma gondii p89</name>
    <dbReference type="NCBI Taxonomy" id="943119"/>
    <lineage>
        <taxon>Eukaryota</taxon>
        <taxon>Sar</taxon>
        <taxon>Alveolata</taxon>
        <taxon>Apicomplexa</taxon>
        <taxon>Conoidasida</taxon>
        <taxon>Coccidia</taxon>
        <taxon>Eucoccidiorida</taxon>
        <taxon>Eimeriorina</taxon>
        <taxon>Sarcocystidae</taxon>
        <taxon>Toxoplasma</taxon>
    </lineage>
</organism>
<comment type="caution">
    <text evidence="3">The sequence shown here is derived from an EMBL/GenBank/DDBJ whole genome shotgun (WGS) entry which is preliminary data.</text>
</comment>
<feature type="signal peptide" evidence="2">
    <location>
        <begin position="1"/>
        <end position="23"/>
    </location>
</feature>
<dbReference type="EMBL" id="AEYI02001033">
    <property type="protein sequence ID" value="KFG42329.1"/>
    <property type="molecule type" value="Genomic_DNA"/>
</dbReference>
<evidence type="ECO:0000256" key="2">
    <source>
        <dbReference type="SAM" id="SignalP"/>
    </source>
</evidence>
<reference evidence="3 4" key="1">
    <citation type="submission" date="2014-03" db="EMBL/GenBank/DDBJ databases">
        <authorList>
            <person name="Sibley D."/>
            <person name="Venepally P."/>
            <person name="Karamycheva S."/>
            <person name="Hadjithomas M."/>
            <person name="Khan A."/>
            <person name="Brunk B."/>
            <person name="Roos D."/>
            <person name="Caler E."/>
            <person name="Lorenzi H."/>
        </authorList>
    </citation>
    <scope>NUCLEOTIDE SEQUENCE [LARGE SCALE GENOMIC DNA]</scope>
    <source>
        <strain evidence="4">p89</strain>
    </source>
</reference>
<feature type="region of interest" description="Disordered" evidence="1">
    <location>
        <begin position="141"/>
        <end position="185"/>
    </location>
</feature>
<name>A0A086KD61_TOXGO</name>
<protein>
    <submittedName>
        <fullName evidence="3">Dense granule protein GRA2</fullName>
    </submittedName>
</protein>
<dbReference type="PRINTS" id="PR01745">
    <property type="entry name" value="DENSEGRNULE2"/>
</dbReference>
<dbReference type="OrthoDB" id="10389913at2759"/>
<evidence type="ECO:0000313" key="3">
    <source>
        <dbReference type="EMBL" id="KFG42329.1"/>
    </source>
</evidence>
<dbReference type="InterPro" id="IPR008118">
    <property type="entry name" value="Gra2_protein"/>
</dbReference>
<evidence type="ECO:0000256" key="1">
    <source>
        <dbReference type="SAM" id="MobiDB-lite"/>
    </source>
</evidence>
<proteinExistence type="predicted"/>
<accession>A0A086KD61</accession>
<feature type="chain" id="PRO_5001809099" evidence="2">
    <location>
        <begin position="24"/>
        <end position="185"/>
    </location>
</feature>